<accession>A0AA88I2I7</accession>
<dbReference type="FunFam" id="1.20.1250.20:FF:000003">
    <property type="entry name" value="Solute carrier family 17 member 3"/>
    <property type="match status" value="1"/>
</dbReference>
<keyword evidence="11 26" id="KW-0472">Membrane</keyword>
<name>A0AA88I2I7_ARTSF</name>
<evidence type="ECO:0000256" key="5">
    <source>
        <dbReference type="ARBA" id="ARBA00022448"/>
    </source>
</evidence>
<evidence type="ECO:0000256" key="8">
    <source>
        <dbReference type="ARBA" id="ARBA00022847"/>
    </source>
</evidence>
<proteinExistence type="predicted"/>
<evidence type="ECO:0000256" key="25">
    <source>
        <dbReference type="ARBA" id="ARBA00081925"/>
    </source>
</evidence>
<evidence type="ECO:0000313" key="29">
    <source>
        <dbReference type="Proteomes" id="UP001187531"/>
    </source>
</evidence>
<dbReference type="SUPFAM" id="SSF103473">
    <property type="entry name" value="MFS general substrate transporter"/>
    <property type="match status" value="1"/>
</dbReference>
<gene>
    <name evidence="28" type="ORF">QYM36_008646</name>
</gene>
<feature type="transmembrane region" description="Helical" evidence="26">
    <location>
        <begin position="321"/>
        <end position="349"/>
    </location>
</feature>
<feature type="transmembrane region" description="Helical" evidence="26">
    <location>
        <begin position="143"/>
        <end position="161"/>
    </location>
</feature>
<dbReference type="Pfam" id="PF07690">
    <property type="entry name" value="MFS_1"/>
    <property type="match status" value="1"/>
</dbReference>
<dbReference type="PROSITE" id="PS50850">
    <property type="entry name" value="MFS"/>
    <property type="match status" value="1"/>
</dbReference>
<dbReference type="InterPro" id="IPR011701">
    <property type="entry name" value="MFS"/>
</dbReference>
<evidence type="ECO:0000256" key="9">
    <source>
        <dbReference type="ARBA" id="ARBA00022989"/>
    </source>
</evidence>
<evidence type="ECO:0000256" key="26">
    <source>
        <dbReference type="SAM" id="Phobius"/>
    </source>
</evidence>
<keyword evidence="7 26" id="KW-0812">Transmembrane</keyword>
<dbReference type="Proteomes" id="UP001187531">
    <property type="component" value="Unassembled WGS sequence"/>
</dbReference>
<evidence type="ECO:0000256" key="19">
    <source>
        <dbReference type="ARBA" id="ARBA00051447"/>
    </source>
</evidence>
<dbReference type="GO" id="GO:0015293">
    <property type="term" value="F:symporter activity"/>
    <property type="evidence" value="ECO:0007669"/>
    <property type="project" value="UniProtKB-KW"/>
</dbReference>
<dbReference type="InterPro" id="IPR020846">
    <property type="entry name" value="MFS_dom"/>
</dbReference>
<feature type="transmembrane region" description="Helical" evidence="26">
    <location>
        <begin position="108"/>
        <end position="131"/>
    </location>
</feature>
<feature type="transmembrane region" description="Helical" evidence="26">
    <location>
        <begin position="230"/>
        <end position="257"/>
    </location>
</feature>
<comment type="catalytic activity">
    <reaction evidence="20">
        <text>D-glucuronate(out) + H(+)(out) = D-glucuronate(in) + H(+)(in)</text>
        <dbReference type="Rhea" id="RHEA:72591"/>
        <dbReference type="ChEBI" id="CHEBI:15378"/>
        <dbReference type="ChEBI" id="CHEBI:58720"/>
    </reaction>
    <physiologicalReaction direction="left-to-right" evidence="20">
        <dbReference type="Rhea" id="RHEA:72592"/>
    </physiologicalReaction>
</comment>
<evidence type="ECO:0000256" key="21">
    <source>
        <dbReference type="ARBA" id="ARBA00056891"/>
    </source>
</evidence>
<dbReference type="InterPro" id="IPR036259">
    <property type="entry name" value="MFS_trans_sf"/>
</dbReference>
<dbReference type="PANTHER" id="PTHR11662:SF399">
    <property type="entry name" value="FI19708P1-RELATED"/>
    <property type="match status" value="1"/>
</dbReference>
<evidence type="ECO:0000256" key="10">
    <source>
        <dbReference type="ARBA" id="ARBA00023018"/>
    </source>
</evidence>
<organism evidence="28 29">
    <name type="scientific">Artemia franciscana</name>
    <name type="common">Brine shrimp</name>
    <name type="synonym">Artemia sanfranciscana</name>
    <dbReference type="NCBI Taxonomy" id="6661"/>
    <lineage>
        <taxon>Eukaryota</taxon>
        <taxon>Metazoa</taxon>
        <taxon>Ecdysozoa</taxon>
        <taxon>Arthropoda</taxon>
        <taxon>Crustacea</taxon>
        <taxon>Branchiopoda</taxon>
        <taxon>Anostraca</taxon>
        <taxon>Artemiidae</taxon>
        <taxon>Artemia</taxon>
    </lineage>
</organism>
<keyword evidence="12" id="KW-0325">Glycoprotein</keyword>
<feature type="transmembrane region" description="Helical" evidence="26">
    <location>
        <begin position="277"/>
        <end position="300"/>
    </location>
</feature>
<comment type="catalytic activity">
    <reaction evidence="19">
        <text>L-glutamate(out) = L-glutamate(in)</text>
        <dbReference type="Rhea" id="RHEA:66336"/>
        <dbReference type="ChEBI" id="CHEBI:29985"/>
    </reaction>
    <physiologicalReaction direction="left-to-right" evidence="19">
        <dbReference type="Rhea" id="RHEA:66337"/>
    </physiologicalReaction>
</comment>
<evidence type="ECO:0000256" key="23">
    <source>
        <dbReference type="ARBA" id="ARBA00080244"/>
    </source>
</evidence>
<comment type="catalytic activity">
    <reaction evidence="15">
        <text>2 nitrate(out) + H(+)(out) = 2 nitrate(in) + H(+)(in)</text>
        <dbReference type="Rhea" id="RHEA:71539"/>
        <dbReference type="ChEBI" id="CHEBI:15378"/>
        <dbReference type="ChEBI" id="CHEBI:17632"/>
    </reaction>
    <physiologicalReaction direction="left-to-right" evidence="15">
        <dbReference type="Rhea" id="RHEA:71540"/>
    </physiologicalReaction>
</comment>
<evidence type="ECO:0000256" key="1">
    <source>
        <dbReference type="ARBA" id="ARBA00004432"/>
    </source>
</evidence>
<comment type="caution">
    <text evidence="28">The sequence shown here is derived from an EMBL/GenBank/DDBJ whole genome shotgun (WGS) entry which is preliminary data.</text>
</comment>
<comment type="catalytic activity">
    <reaction evidence="18">
        <text>N-acetyl-L-aspartyl-L-glutamate(out) = N-acetyl-L-aspartyl-L-glutamate(in)</text>
        <dbReference type="Rhea" id="RHEA:72599"/>
        <dbReference type="ChEBI" id="CHEBI:76931"/>
    </reaction>
    <physiologicalReaction direction="left-to-right" evidence="18">
        <dbReference type="Rhea" id="RHEA:72600"/>
    </physiologicalReaction>
</comment>
<evidence type="ECO:0000256" key="18">
    <source>
        <dbReference type="ARBA" id="ARBA00051403"/>
    </source>
</evidence>
<comment type="function">
    <text evidence="21">Receptor for CM101, a polysaccharide produced by group B Streptococcus with antipathoangiogenic properties.</text>
</comment>
<feature type="transmembrane region" description="Helical" evidence="26">
    <location>
        <begin position="82"/>
        <end position="102"/>
    </location>
</feature>
<comment type="catalytic activity">
    <reaction evidence="16">
        <text>L-aspartate(out) = L-aspartate(in)</text>
        <dbReference type="Rhea" id="RHEA:66332"/>
        <dbReference type="ChEBI" id="CHEBI:29991"/>
    </reaction>
    <physiologicalReaction direction="left-to-right" evidence="16">
        <dbReference type="Rhea" id="RHEA:66333"/>
    </physiologicalReaction>
</comment>
<comment type="subcellular location">
    <subcellularLocation>
        <location evidence="2">Basolateral cell membrane</location>
        <topology evidence="2">Multi-pass membrane protein</topology>
    </subcellularLocation>
    <subcellularLocation>
        <location evidence="3">Cytoplasmic vesicle</location>
        <location evidence="3">Secretory vesicle membrane</location>
        <topology evidence="3">Multi-pass membrane protein</topology>
    </subcellularLocation>
    <subcellularLocation>
        <location evidence="1">Cytoplasmic vesicle</location>
        <location evidence="1">Secretory vesicle</location>
        <location evidence="1">Synaptic vesicle membrane</location>
    </subcellularLocation>
    <subcellularLocation>
        <location evidence="4">Lysosome membrane</location>
    </subcellularLocation>
</comment>
<feature type="transmembrane region" description="Helical" evidence="26">
    <location>
        <begin position="173"/>
        <end position="192"/>
    </location>
</feature>
<dbReference type="PANTHER" id="PTHR11662">
    <property type="entry name" value="SOLUTE CARRIER FAMILY 17"/>
    <property type="match status" value="1"/>
</dbReference>
<evidence type="ECO:0000256" key="14">
    <source>
        <dbReference type="ARBA" id="ARBA00023329"/>
    </source>
</evidence>
<keyword evidence="9 26" id="KW-1133">Transmembrane helix</keyword>
<sequence>MMRVNLSVAIVDMVNSTRTLEENGTEGTCPFPDGPAGETKQVHGEFNWDGPTQGLVLGCFFWGYMSTQIPAGILAEKHGGKLLFGGGIFLTSIFTLITPMAVRISLKFFIAVRVLTGMAEGVTLPAMHSLMASWIPCNERSTLGSFIMAGMQFGTVVALPLSGLLCEVNIDNGWPLVFYIFGLSGLIWFGFWHTKITDSPENHPAISNDEKEYILDHLGMQKRTKGGTPWYAIFTSLPFWAIFVAHCGNNWGFYTLLTELPTYMKSVLHFDIKSNGFLSALPYLMMWIVANVSSWIADYYRHNRETSVTTIRKTCNSVGTFVPGLALICAVYTGCNAVSTVIFLTIAVGSNGATYSGFQVNHIDIAPNYAGILMGLTNCFANICGFLAPYVVGLITTDEGSIEQWQLVFFISAGIYFVSNTFFLVFSSAEDQNWNRIVETHSTSRPRSFGSIETTSKVE</sequence>
<dbReference type="GO" id="GO:0030672">
    <property type="term" value="C:synaptic vesicle membrane"/>
    <property type="evidence" value="ECO:0007669"/>
    <property type="project" value="UniProtKB-SubCell"/>
</dbReference>
<feature type="transmembrane region" description="Helical" evidence="26">
    <location>
        <begin position="55"/>
        <end position="75"/>
    </location>
</feature>
<evidence type="ECO:0000256" key="15">
    <source>
        <dbReference type="ARBA" id="ARBA00050101"/>
    </source>
</evidence>
<reference evidence="28" key="1">
    <citation type="submission" date="2023-07" db="EMBL/GenBank/DDBJ databases">
        <title>Chromosome-level genome assembly of Artemia franciscana.</title>
        <authorList>
            <person name="Jo E."/>
        </authorList>
    </citation>
    <scope>NUCLEOTIDE SEQUENCE</scope>
    <source>
        <tissue evidence="28">Whole body</tissue>
    </source>
</reference>
<evidence type="ECO:0000256" key="20">
    <source>
        <dbReference type="ARBA" id="ARBA00051612"/>
    </source>
</evidence>
<keyword evidence="6" id="KW-1003">Cell membrane</keyword>
<keyword evidence="29" id="KW-1185">Reference proteome</keyword>
<evidence type="ECO:0000256" key="7">
    <source>
        <dbReference type="ARBA" id="ARBA00022692"/>
    </source>
</evidence>
<evidence type="ECO:0000256" key="16">
    <source>
        <dbReference type="ARBA" id="ARBA00050554"/>
    </source>
</evidence>
<dbReference type="CDD" id="cd17318">
    <property type="entry name" value="MFS_SLC17"/>
    <property type="match status" value="1"/>
</dbReference>
<dbReference type="GO" id="GO:0005765">
    <property type="term" value="C:lysosomal membrane"/>
    <property type="evidence" value="ECO:0007669"/>
    <property type="project" value="UniProtKB-SubCell"/>
</dbReference>
<evidence type="ECO:0000256" key="12">
    <source>
        <dbReference type="ARBA" id="ARBA00023180"/>
    </source>
</evidence>
<comment type="catalytic activity">
    <reaction evidence="17">
        <text>N-acetylneuraminate(in) + H(+)(in) = N-acetylneuraminate(out) + H(+)(out)</text>
        <dbReference type="Rhea" id="RHEA:28987"/>
        <dbReference type="ChEBI" id="CHEBI:15378"/>
        <dbReference type="ChEBI" id="CHEBI:35418"/>
    </reaction>
    <physiologicalReaction direction="right-to-left" evidence="17">
        <dbReference type="Rhea" id="RHEA:28989"/>
    </physiologicalReaction>
</comment>
<dbReference type="FunFam" id="1.20.1250.20:FF:000067">
    <property type="entry name" value="sialin isoform X2"/>
    <property type="match status" value="1"/>
</dbReference>
<dbReference type="InterPro" id="IPR050382">
    <property type="entry name" value="MFS_Na/Anion_cotransporter"/>
</dbReference>
<evidence type="ECO:0000256" key="6">
    <source>
        <dbReference type="ARBA" id="ARBA00022475"/>
    </source>
</evidence>
<keyword evidence="10" id="KW-0770">Synapse</keyword>
<dbReference type="EMBL" id="JAVRJZ010000013">
    <property type="protein sequence ID" value="KAK2714142.1"/>
    <property type="molecule type" value="Genomic_DNA"/>
</dbReference>
<evidence type="ECO:0000256" key="4">
    <source>
        <dbReference type="ARBA" id="ARBA00004656"/>
    </source>
</evidence>
<evidence type="ECO:0000259" key="27">
    <source>
        <dbReference type="PROSITE" id="PS50850"/>
    </source>
</evidence>
<dbReference type="GO" id="GO:0046942">
    <property type="term" value="P:carboxylic acid transport"/>
    <property type="evidence" value="ECO:0007669"/>
    <property type="project" value="UniProtKB-ARBA"/>
</dbReference>
<dbReference type="AlphaFoldDB" id="A0AA88I2I7"/>
<evidence type="ECO:0000256" key="13">
    <source>
        <dbReference type="ARBA" id="ARBA00023228"/>
    </source>
</evidence>
<feature type="domain" description="Major facilitator superfamily (MFS) profile" evidence="27">
    <location>
        <begin position="1"/>
        <end position="431"/>
    </location>
</feature>
<evidence type="ECO:0000256" key="2">
    <source>
        <dbReference type="ARBA" id="ARBA00004554"/>
    </source>
</evidence>
<evidence type="ECO:0000256" key="17">
    <source>
        <dbReference type="ARBA" id="ARBA00050625"/>
    </source>
</evidence>
<dbReference type="Gene3D" id="1.20.1250.20">
    <property type="entry name" value="MFS general substrate transporter like domains"/>
    <property type="match status" value="2"/>
</dbReference>
<keyword evidence="14" id="KW-0968">Cytoplasmic vesicle</keyword>
<protein>
    <recommendedName>
        <fullName evidence="22">Sialin</fullName>
    </recommendedName>
    <alternativeName>
        <fullName evidence="25">H(+)/nitrate cotransporter</fullName>
    </alternativeName>
    <alternativeName>
        <fullName evidence="23">H(+)/sialic acid cotransporter</fullName>
    </alternativeName>
    <alternativeName>
        <fullName evidence="24">Vesicular excitatory amino acid transporter</fullName>
    </alternativeName>
</protein>
<dbReference type="GO" id="GO:0006820">
    <property type="term" value="P:monoatomic anion transport"/>
    <property type="evidence" value="ECO:0007669"/>
    <property type="project" value="TreeGrafter"/>
</dbReference>
<feature type="transmembrane region" description="Helical" evidence="26">
    <location>
        <begin position="369"/>
        <end position="395"/>
    </location>
</feature>
<evidence type="ECO:0000313" key="28">
    <source>
        <dbReference type="EMBL" id="KAK2714142.1"/>
    </source>
</evidence>
<keyword evidence="13" id="KW-0458">Lysosome</keyword>
<feature type="transmembrane region" description="Helical" evidence="26">
    <location>
        <begin position="407"/>
        <end position="426"/>
    </location>
</feature>
<evidence type="ECO:0000256" key="24">
    <source>
        <dbReference type="ARBA" id="ARBA00081195"/>
    </source>
</evidence>
<keyword evidence="8" id="KW-0769">Symport</keyword>
<evidence type="ECO:0000256" key="22">
    <source>
        <dbReference type="ARBA" id="ARBA00069713"/>
    </source>
</evidence>
<keyword evidence="5" id="KW-0813">Transport</keyword>
<dbReference type="GO" id="GO:0016323">
    <property type="term" value="C:basolateral plasma membrane"/>
    <property type="evidence" value="ECO:0007669"/>
    <property type="project" value="UniProtKB-SubCell"/>
</dbReference>
<evidence type="ECO:0000256" key="11">
    <source>
        <dbReference type="ARBA" id="ARBA00023136"/>
    </source>
</evidence>
<evidence type="ECO:0000256" key="3">
    <source>
        <dbReference type="ARBA" id="ARBA00004638"/>
    </source>
</evidence>